<gene>
    <name evidence="2" type="ORF">CR513_29013</name>
</gene>
<dbReference type="InterPro" id="IPR012337">
    <property type="entry name" value="RNaseH-like_sf"/>
</dbReference>
<protein>
    <recommendedName>
        <fullName evidence="4">Integrase catalytic domain-containing protein</fullName>
    </recommendedName>
</protein>
<dbReference type="OrthoDB" id="1935586at2759"/>
<dbReference type="SUPFAM" id="SSF53098">
    <property type="entry name" value="Ribonuclease H-like"/>
    <property type="match status" value="1"/>
</dbReference>
<feature type="region of interest" description="Disordered" evidence="1">
    <location>
        <begin position="147"/>
        <end position="166"/>
    </location>
</feature>
<dbReference type="InterPro" id="IPR036397">
    <property type="entry name" value="RNaseH_sf"/>
</dbReference>
<dbReference type="Gene3D" id="3.30.420.10">
    <property type="entry name" value="Ribonuclease H-like superfamily/Ribonuclease H"/>
    <property type="match status" value="1"/>
</dbReference>
<evidence type="ECO:0000313" key="3">
    <source>
        <dbReference type="Proteomes" id="UP000257109"/>
    </source>
</evidence>
<keyword evidence="3" id="KW-1185">Reference proteome</keyword>
<organism evidence="2 3">
    <name type="scientific">Mucuna pruriens</name>
    <name type="common">Velvet bean</name>
    <name type="synonym">Dolichos pruriens</name>
    <dbReference type="NCBI Taxonomy" id="157652"/>
    <lineage>
        <taxon>Eukaryota</taxon>
        <taxon>Viridiplantae</taxon>
        <taxon>Streptophyta</taxon>
        <taxon>Embryophyta</taxon>
        <taxon>Tracheophyta</taxon>
        <taxon>Spermatophyta</taxon>
        <taxon>Magnoliopsida</taxon>
        <taxon>eudicotyledons</taxon>
        <taxon>Gunneridae</taxon>
        <taxon>Pentapetalae</taxon>
        <taxon>rosids</taxon>
        <taxon>fabids</taxon>
        <taxon>Fabales</taxon>
        <taxon>Fabaceae</taxon>
        <taxon>Papilionoideae</taxon>
        <taxon>50 kb inversion clade</taxon>
        <taxon>NPAAA clade</taxon>
        <taxon>indigoferoid/millettioid clade</taxon>
        <taxon>Phaseoleae</taxon>
        <taxon>Mucuna</taxon>
    </lineage>
</organism>
<name>A0A371GG33_MUCPR</name>
<evidence type="ECO:0000256" key="1">
    <source>
        <dbReference type="SAM" id="MobiDB-lite"/>
    </source>
</evidence>
<dbReference type="GO" id="GO:0003676">
    <property type="term" value="F:nucleic acid binding"/>
    <property type="evidence" value="ECO:0007669"/>
    <property type="project" value="InterPro"/>
</dbReference>
<dbReference type="PANTHER" id="PTHR35046">
    <property type="entry name" value="ZINC KNUCKLE (CCHC-TYPE) FAMILY PROTEIN"/>
    <property type="match status" value="1"/>
</dbReference>
<sequence length="194" mass="22490">MVYFIPCHKSDDASHMVNLFFREVVRIHGLPRTIVSNKDSKFLGHFWRSLWSSFELHDHYESQTPWVIDSVAKFAKPSREHKTLDHRCWPILDDLYLFLINPDSMGANYKAKECDFIGTKKHDGGTNLFLITNFKPLQLSQATLNPNQVTYQSPRPNKPKHKLNGPKNASLLRPYMTLILDAILKLKECKLVEP</sequence>
<evidence type="ECO:0008006" key="4">
    <source>
        <dbReference type="Google" id="ProtNLM"/>
    </source>
</evidence>
<reference evidence="2" key="1">
    <citation type="submission" date="2018-05" db="EMBL/GenBank/DDBJ databases">
        <title>Draft genome of Mucuna pruriens seed.</title>
        <authorList>
            <person name="Nnadi N.E."/>
            <person name="Vos R."/>
            <person name="Hasami M.H."/>
            <person name="Devisetty U.K."/>
            <person name="Aguiy J.C."/>
        </authorList>
    </citation>
    <scope>NUCLEOTIDE SEQUENCE [LARGE SCALE GENOMIC DNA]</scope>
    <source>
        <strain evidence="2">JCA_2017</strain>
    </source>
</reference>
<dbReference type="PANTHER" id="PTHR35046:SF9">
    <property type="entry name" value="RNA-DIRECTED DNA POLYMERASE"/>
    <property type="match status" value="1"/>
</dbReference>
<comment type="caution">
    <text evidence="2">The sequence shown here is derived from an EMBL/GenBank/DDBJ whole genome shotgun (WGS) entry which is preliminary data.</text>
</comment>
<proteinExistence type="predicted"/>
<feature type="non-terminal residue" evidence="2">
    <location>
        <position position="1"/>
    </location>
</feature>
<dbReference type="AlphaFoldDB" id="A0A371GG33"/>
<dbReference type="Proteomes" id="UP000257109">
    <property type="component" value="Unassembled WGS sequence"/>
</dbReference>
<evidence type="ECO:0000313" key="2">
    <source>
        <dbReference type="EMBL" id="RDX89283.1"/>
    </source>
</evidence>
<accession>A0A371GG33</accession>
<dbReference type="EMBL" id="QJKJ01005714">
    <property type="protein sequence ID" value="RDX89283.1"/>
    <property type="molecule type" value="Genomic_DNA"/>
</dbReference>